<evidence type="ECO:0000259" key="5">
    <source>
        <dbReference type="Pfam" id="PF00081"/>
    </source>
</evidence>
<reference evidence="7" key="1">
    <citation type="submission" date="2020-05" db="EMBL/GenBank/DDBJ databases">
        <authorList>
            <person name="Chiriac C."/>
            <person name="Salcher M."/>
            <person name="Ghai R."/>
            <person name="Kavagutti S V."/>
        </authorList>
    </citation>
    <scope>NUCLEOTIDE SEQUENCE</scope>
</reference>
<dbReference type="EC" id="1.15.1.1" evidence="2"/>
<dbReference type="SUPFAM" id="SSF54719">
    <property type="entry name" value="Fe,Mn superoxide dismutase (SOD), C-terminal domain"/>
    <property type="match status" value="1"/>
</dbReference>
<dbReference type="EMBL" id="CAFBLP010000002">
    <property type="protein sequence ID" value="CAB4859141.1"/>
    <property type="molecule type" value="Genomic_DNA"/>
</dbReference>
<comment type="similarity">
    <text evidence="1">Belongs to the iron/manganese superoxide dismutase family.</text>
</comment>
<dbReference type="InterPro" id="IPR019831">
    <property type="entry name" value="Mn/Fe_SOD_N"/>
</dbReference>
<dbReference type="InterPro" id="IPR019833">
    <property type="entry name" value="Mn/Fe_SOD_BS"/>
</dbReference>
<dbReference type="Gene3D" id="3.55.40.20">
    <property type="entry name" value="Iron/manganese superoxide dismutase, C-terminal domain"/>
    <property type="match status" value="1"/>
</dbReference>
<proteinExistence type="inferred from homology"/>
<dbReference type="InterPro" id="IPR001189">
    <property type="entry name" value="Mn/Fe_SOD"/>
</dbReference>
<keyword evidence="3" id="KW-0479">Metal-binding</keyword>
<evidence type="ECO:0000256" key="1">
    <source>
        <dbReference type="ARBA" id="ARBA00008714"/>
    </source>
</evidence>
<dbReference type="Pfam" id="PF00081">
    <property type="entry name" value="Sod_Fe_N"/>
    <property type="match status" value="1"/>
</dbReference>
<protein>
    <recommendedName>
        <fullName evidence="2">superoxide dismutase</fullName>
        <ecNumber evidence="2">1.15.1.1</ecNumber>
    </recommendedName>
</protein>
<dbReference type="PANTHER" id="PTHR11404:SF6">
    <property type="entry name" value="SUPEROXIDE DISMUTASE [MN], MITOCHONDRIAL"/>
    <property type="match status" value="1"/>
</dbReference>
<dbReference type="GO" id="GO:0004784">
    <property type="term" value="F:superoxide dismutase activity"/>
    <property type="evidence" value="ECO:0007669"/>
    <property type="project" value="UniProtKB-EC"/>
</dbReference>
<name>A0A6J7CMW4_9ZZZZ</name>
<keyword evidence="4" id="KW-0560">Oxidoreductase</keyword>
<dbReference type="SUPFAM" id="SSF46609">
    <property type="entry name" value="Fe,Mn superoxide dismutase (SOD), N-terminal domain"/>
    <property type="match status" value="1"/>
</dbReference>
<dbReference type="AlphaFoldDB" id="A0A6J7CMW4"/>
<dbReference type="PRINTS" id="PR01703">
    <property type="entry name" value="MNSODISMTASE"/>
</dbReference>
<dbReference type="Gene3D" id="1.10.287.990">
    <property type="entry name" value="Fe,Mn superoxide dismutase (SOD) domain"/>
    <property type="match status" value="1"/>
</dbReference>
<gene>
    <name evidence="7" type="ORF">UFOPK3376_00157</name>
</gene>
<feature type="domain" description="Manganese/iron superoxide dismutase C-terminal" evidence="6">
    <location>
        <begin position="91"/>
        <end position="193"/>
    </location>
</feature>
<dbReference type="InterPro" id="IPR019832">
    <property type="entry name" value="Mn/Fe_SOD_C"/>
</dbReference>
<dbReference type="InterPro" id="IPR050265">
    <property type="entry name" value="Fe/Mn_Superoxide_Dismutase"/>
</dbReference>
<dbReference type="FunFam" id="1.10.287.990:FF:000001">
    <property type="entry name" value="Superoxide dismutase"/>
    <property type="match status" value="1"/>
</dbReference>
<sequence>MATYSLPDLAYDPADLEPHLSARVIDLHHGKHHASYVTAANTALEKIEEAAAQEKWADLVGLQRALAFNLGGHVLHSIYWKNLSPDGGGEPTGPLRTAIDETFHGFAAFKARFAQITVTIQGSGWGILGFEPLGGRLVTQQLLTHQDNQLLGTVPLLAIDVWEHAYYLQYQNVRADYMAAIWNLISWDDVSRRYAAAVGMSL</sequence>
<dbReference type="PROSITE" id="PS00088">
    <property type="entry name" value="SOD_MN"/>
    <property type="match status" value="1"/>
</dbReference>
<feature type="domain" description="Manganese/iron superoxide dismutase N-terminal" evidence="5">
    <location>
        <begin position="3"/>
        <end position="84"/>
    </location>
</feature>
<evidence type="ECO:0000256" key="2">
    <source>
        <dbReference type="ARBA" id="ARBA00012682"/>
    </source>
</evidence>
<dbReference type="InterPro" id="IPR036314">
    <property type="entry name" value="SOD_C_sf"/>
</dbReference>
<dbReference type="FunFam" id="3.55.40.20:FF:000004">
    <property type="entry name" value="Superoxide dismutase [Fe]"/>
    <property type="match status" value="1"/>
</dbReference>
<dbReference type="InterPro" id="IPR036324">
    <property type="entry name" value="Mn/Fe_SOD_N_sf"/>
</dbReference>
<dbReference type="PIRSF" id="PIRSF000349">
    <property type="entry name" value="SODismutase"/>
    <property type="match status" value="1"/>
</dbReference>
<dbReference type="Pfam" id="PF02777">
    <property type="entry name" value="Sod_Fe_C"/>
    <property type="match status" value="1"/>
</dbReference>
<evidence type="ECO:0000259" key="6">
    <source>
        <dbReference type="Pfam" id="PF02777"/>
    </source>
</evidence>
<dbReference type="GO" id="GO:0046872">
    <property type="term" value="F:metal ion binding"/>
    <property type="evidence" value="ECO:0007669"/>
    <property type="project" value="UniProtKB-KW"/>
</dbReference>
<organism evidence="7">
    <name type="scientific">freshwater metagenome</name>
    <dbReference type="NCBI Taxonomy" id="449393"/>
    <lineage>
        <taxon>unclassified sequences</taxon>
        <taxon>metagenomes</taxon>
        <taxon>ecological metagenomes</taxon>
    </lineage>
</organism>
<dbReference type="PANTHER" id="PTHR11404">
    <property type="entry name" value="SUPEROXIDE DISMUTASE 2"/>
    <property type="match status" value="1"/>
</dbReference>
<evidence type="ECO:0000256" key="4">
    <source>
        <dbReference type="ARBA" id="ARBA00023002"/>
    </source>
</evidence>
<accession>A0A6J7CMW4</accession>
<evidence type="ECO:0000256" key="3">
    <source>
        <dbReference type="ARBA" id="ARBA00022723"/>
    </source>
</evidence>
<evidence type="ECO:0000313" key="7">
    <source>
        <dbReference type="EMBL" id="CAB4859141.1"/>
    </source>
</evidence>